<evidence type="ECO:0000256" key="1">
    <source>
        <dbReference type="ARBA" id="ARBA00022676"/>
    </source>
</evidence>
<protein>
    <submittedName>
        <fullName evidence="5">Glycosyltransferase involved in cell wall biosynthesis</fullName>
    </submittedName>
</protein>
<comment type="caution">
    <text evidence="5">The sequence shown here is derived from an EMBL/GenBank/DDBJ whole genome shotgun (WGS) entry which is preliminary data.</text>
</comment>
<dbReference type="GO" id="GO:0016757">
    <property type="term" value="F:glycosyltransferase activity"/>
    <property type="evidence" value="ECO:0007669"/>
    <property type="project" value="UniProtKB-KW"/>
</dbReference>
<evidence type="ECO:0000256" key="2">
    <source>
        <dbReference type="ARBA" id="ARBA00022679"/>
    </source>
</evidence>
<evidence type="ECO:0000259" key="3">
    <source>
        <dbReference type="Pfam" id="PF00534"/>
    </source>
</evidence>
<keyword evidence="1" id="KW-0328">Glycosyltransferase</keyword>
<dbReference type="CDD" id="cd03808">
    <property type="entry name" value="GT4_CapM-like"/>
    <property type="match status" value="1"/>
</dbReference>
<reference evidence="5 6" key="1">
    <citation type="submission" date="2019-06" db="EMBL/GenBank/DDBJ databases">
        <title>Sequencing the genomes of 1000 actinobacteria strains.</title>
        <authorList>
            <person name="Klenk H.-P."/>
        </authorList>
    </citation>
    <scope>NUCLEOTIDE SEQUENCE [LARGE SCALE GENOMIC DNA]</scope>
    <source>
        <strain evidence="5 6">DSM 12362</strain>
    </source>
</reference>
<dbReference type="Proteomes" id="UP000315133">
    <property type="component" value="Unassembled WGS sequence"/>
</dbReference>
<sequence length="391" mass="42635">MTTRIVFFVTEDWYFASHRLPLALEAQRRGWEVHVLTRLNTGSPPLAEMGFHVHNIHIARSGLNPLEDLRTLRDILRIYREVRPHIVHHVAMKPVLYGSLAARVMRPQPAVVNALAGLGFVFSSQSPKARTLKPLVKALLRKSLSGSRSRTIVQNPDDARTLTQIQGTGQFIRLIRGSGVDTSQFIPKHSDAGTDTDTMNKPVVFGLSARLNEDKGVSRFVEAAGIVRGIVEPAPRFVLIGQPDEHNPSAVPQEALDAWAQEGLVELWGHRTNMPETLQGIDVAVLPSTYGEGLPKALLEAGSCGLPIITTDTPGCRETVVDGVTGFIVPPGDSEALATAVRRLAEDHALRQTMGAASRRHVAANFAVERVVSDTFSVYAEVIPSRPHPGL</sequence>
<keyword evidence="6" id="KW-1185">Reference proteome</keyword>
<dbReference type="EMBL" id="VFPU01000002">
    <property type="protein sequence ID" value="TQM91267.1"/>
    <property type="molecule type" value="Genomic_DNA"/>
</dbReference>
<evidence type="ECO:0000259" key="4">
    <source>
        <dbReference type="Pfam" id="PF13477"/>
    </source>
</evidence>
<dbReference type="PANTHER" id="PTHR12526:SF638">
    <property type="entry name" value="SPORE COAT PROTEIN SA"/>
    <property type="match status" value="1"/>
</dbReference>
<organism evidence="5 6">
    <name type="scientific">Ornithinimicrobium humiphilum</name>
    <dbReference type="NCBI Taxonomy" id="125288"/>
    <lineage>
        <taxon>Bacteria</taxon>
        <taxon>Bacillati</taxon>
        <taxon>Actinomycetota</taxon>
        <taxon>Actinomycetes</taxon>
        <taxon>Micrococcales</taxon>
        <taxon>Ornithinimicrobiaceae</taxon>
        <taxon>Ornithinimicrobium</taxon>
    </lineage>
</organism>
<dbReference type="Pfam" id="PF00534">
    <property type="entry name" value="Glycos_transf_1"/>
    <property type="match status" value="1"/>
</dbReference>
<feature type="domain" description="Glycosyl transferase family 1" evidence="3">
    <location>
        <begin position="201"/>
        <end position="360"/>
    </location>
</feature>
<dbReference type="Gene3D" id="3.40.50.2000">
    <property type="entry name" value="Glycogen Phosphorylase B"/>
    <property type="match status" value="2"/>
</dbReference>
<evidence type="ECO:0000313" key="5">
    <source>
        <dbReference type="EMBL" id="TQM91267.1"/>
    </source>
</evidence>
<accession>A0A543K880</accession>
<dbReference type="InterPro" id="IPR028098">
    <property type="entry name" value="Glyco_trans_4-like_N"/>
</dbReference>
<dbReference type="PANTHER" id="PTHR12526">
    <property type="entry name" value="GLYCOSYLTRANSFERASE"/>
    <property type="match status" value="1"/>
</dbReference>
<dbReference type="AlphaFoldDB" id="A0A543K880"/>
<dbReference type="RefSeq" id="WP_170233676.1">
    <property type="nucleotide sequence ID" value="NZ_BAAAIL010000001.1"/>
</dbReference>
<feature type="domain" description="Glycosyltransferase subfamily 4-like N-terminal" evidence="4">
    <location>
        <begin position="4"/>
        <end position="143"/>
    </location>
</feature>
<name>A0A543K880_9MICO</name>
<keyword evidence="2 5" id="KW-0808">Transferase</keyword>
<dbReference type="Pfam" id="PF13477">
    <property type="entry name" value="Glyco_trans_4_2"/>
    <property type="match status" value="1"/>
</dbReference>
<dbReference type="SUPFAM" id="SSF53756">
    <property type="entry name" value="UDP-Glycosyltransferase/glycogen phosphorylase"/>
    <property type="match status" value="1"/>
</dbReference>
<dbReference type="InterPro" id="IPR001296">
    <property type="entry name" value="Glyco_trans_1"/>
</dbReference>
<gene>
    <name evidence="5" type="ORF">FB476_3005</name>
</gene>
<proteinExistence type="predicted"/>
<evidence type="ECO:0000313" key="6">
    <source>
        <dbReference type="Proteomes" id="UP000315133"/>
    </source>
</evidence>